<proteinExistence type="predicted"/>
<dbReference type="Proteomes" id="UP000600946">
    <property type="component" value="Unassembled WGS sequence"/>
</dbReference>
<protein>
    <recommendedName>
        <fullName evidence="1">Transposase IS701-like DDE domain-containing protein</fullName>
    </recommendedName>
</protein>
<reference evidence="3" key="1">
    <citation type="journal article" date="2019" name="Int. J. Syst. Evol. Microbiol.">
        <title>The Global Catalogue of Microorganisms (GCM) 10K type strain sequencing project: providing services to taxonomists for standard genome sequencing and annotation.</title>
        <authorList>
            <consortium name="The Broad Institute Genomics Platform"/>
            <consortium name="The Broad Institute Genome Sequencing Center for Infectious Disease"/>
            <person name="Wu L."/>
            <person name="Ma J."/>
        </authorList>
    </citation>
    <scope>NUCLEOTIDE SEQUENCE [LARGE SCALE GENOMIC DNA]</scope>
    <source>
        <strain evidence="3">JCM 4594</strain>
    </source>
</reference>
<gene>
    <name evidence="2" type="ORF">GCM10010326_33710</name>
</gene>
<name>A0ABQ3A9M1_9ACTN</name>
<dbReference type="PANTHER" id="PTHR33627">
    <property type="entry name" value="TRANSPOSASE"/>
    <property type="match status" value="1"/>
</dbReference>
<evidence type="ECO:0000313" key="2">
    <source>
        <dbReference type="EMBL" id="GGY37042.1"/>
    </source>
</evidence>
<dbReference type="InterPro" id="IPR039365">
    <property type="entry name" value="IS701-like"/>
</dbReference>
<dbReference type="InterPro" id="IPR038721">
    <property type="entry name" value="IS701-like_DDE_dom"/>
</dbReference>
<dbReference type="EMBL" id="BMUU01000005">
    <property type="protein sequence ID" value="GGY37042.1"/>
    <property type="molecule type" value="Genomic_DNA"/>
</dbReference>
<organism evidence="2 3">
    <name type="scientific">Streptomyces xanthochromogenes</name>
    <dbReference type="NCBI Taxonomy" id="67384"/>
    <lineage>
        <taxon>Bacteria</taxon>
        <taxon>Bacillati</taxon>
        <taxon>Actinomycetota</taxon>
        <taxon>Actinomycetes</taxon>
        <taxon>Kitasatosporales</taxon>
        <taxon>Streptomycetaceae</taxon>
        <taxon>Streptomyces</taxon>
    </lineage>
</organism>
<dbReference type="PANTHER" id="PTHR33627:SF1">
    <property type="entry name" value="TRANSPOSASE"/>
    <property type="match status" value="1"/>
</dbReference>
<accession>A0ABQ3A9M1</accession>
<feature type="domain" description="Transposase IS701-like DDE" evidence="1">
    <location>
        <begin position="47"/>
        <end position="296"/>
    </location>
</feature>
<dbReference type="NCBIfam" id="NF033540">
    <property type="entry name" value="transpos_IS701"/>
    <property type="match status" value="1"/>
</dbReference>
<comment type="caution">
    <text evidence="2">The sequence shown here is derived from an EMBL/GenBank/DDBJ whole genome shotgun (WGS) entry which is preliminary data.</text>
</comment>
<sequence>MTSLVRWVPASPIDSDTSGGTVSSILQLSEAREAPATADFAAYCRDLFVALTRSDQRRWGEVYLRGLLDVPGRKTPTRISEHVLGHRAVQQLQQFVHQSPWDSGPVRRRIAERTGAVFRTEAWAVDEVVFAKNGDRSVGVARQYAPSQERTVNCQLAYATSLVGTGGGLPVNWRLLLPQRWDRDERLRGQAHLPEEEHCRPRWSYVLEALDEMTEEWLLEPQPVLADWRCESDVEPLLRGLEARGHGYLIEVSPSTGVTLPRPHAASPATRGTVTELAEHVARRDERTPIAWHDRTTERMRRSQFLSAPALLCSEGAQHSAHRQRPRHLVTDWPYGRPAPRAYWLTNLPARRLAEAIPLAQLRSLSADGLRRLQDDFGLGDFEGRSFRGWHHHVTLASAALAFDTLSRHSEEEWLSGQGA</sequence>
<evidence type="ECO:0000313" key="3">
    <source>
        <dbReference type="Proteomes" id="UP000600946"/>
    </source>
</evidence>
<keyword evidence="3" id="KW-1185">Reference proteome</keyword>
<evidence type="ECO:0000259" key="1">
    <source>
        <dbReference type="Pfam" id="PF13546"/>
    </source>
</evidence>
<dbReference type="Pfam" id="PF13546">
    <property type="entry name" value="DDE_5"/>
    <property type="match status" value="1"/>
</dbReference>